<dbReference type="Gene3D" id="3.40.50.300">
    <property type="entry name" value="P-loop containing nucleotide triphosphate hydrolases"/>
    <property type="match status" value="1"/>
</dbReference>
<dbReference type="InterPro" id="IPR012763">
    <property type="entry name" value="DNA_pol_III_sug/sutau_N"/>
</dbReference>
<dbReference type="GO" id="GO:0009360">
    <property type="term" value="C:DNA polymerase III complex"/>
    <property type="evidence" value="ECO:0007669"/>
    <property type="project" value="InterPro"/>
</dbReference>
<evidence type="ECO:0000259" key="13">
    <source>
        <dbReference type="SMART" id="SM00382"/>
    </source>
</evidence>
<organism evidence="15">
    <name type="scientific">freshwater metagenome</name>
    <dbReference type="NCBI Taxonomy" id="449393"/>
    <lineage>
        <taxon>unclassified sequences</taxon>
        <taxon>metagenomes</taxon>
        <taxon>ecological metagenomes</taxon>
    </lineage>
</organism>
<feature type="compositionally biased region" description="Pro residues" evidence="12">
    <location>
        <begin position="379"/>
        <end position="389"/>
    </location>
</feature>
<evidence type="ECO:0000313" key="16">
    <source>
        <dbReference type="EMBL" id="CAB4651310.1"/>
    </source>
</evidence>
<evidence type="ECO:0000256" key="4">
    <source>
        <dbReference type="ARBA" id="ARBA00022695"/>
    </source>
</evidence>
<dbReference type="CDD" id="cd00009">
    <property type="entry name" value="AAA"/>
    <property type="match status" value="1"/>
</dbReference>
<dbReference type="InterPro" id="IPR008921">
    <property type="entry name" value="DNA_pol3_clamp-load_cplx_C"/>
</dbReference>
<evidence type="ECO:0000313" key="14">
    <source>
        <dbReference type="EMBL" id="CAB4552582.1"/>
    </source>
</evidence>
<evidence type="ECO:0000256" key="9">
    <source>
        <dbReference type="ARBA" id="ARBA00022840"/>
    </source>
</evidence>
<dbReference type="InterPro" id="IPR001270">
    <property type="entry name" value="ClpA/B"/>
</dbReference>
<evidence type="ECO:0000256" key="8">
    <source>
        <dbReference type="ARBA" id="ARBA00022833"/>
    </source>
</evidence>
<keyword evidence="5" id="KW-0235">DNA replication</keyword>
<dbReference type="AlphaFoldDB" id="A0A6J6ES04"/>
<evidence type="ECO:0000256" key="10">
    <source>
        <dbReference type="ARBA" id="ARBA00022932"/>
    </source>
</evidence>
<dbReference type="Pfam" id="PF13177">
    <property type="entry name" value="DNA_pol3_delta2"/>
    <property type="match status" value="1"/>
</dbReference>
<feature type="compositionally biased region" description="Basic and acidic residues" evidence="12">
    <location>
        <begin position="413"/>
        <end position="430"/>
    </location>
</feature>
<dbReference type="InterPro" id="IPR003593">
    <property type="entry name" value="AAA+_ATPase"/>
</dbReference>
<dbReference type="FunFam" id="3.40.50.300:FF:000014">
    <property type="entry name" value="DNA polymerase III subunit gamma/tau"/>
    <property type="match status" value="1"/>
</dbReference>
<dbReference type="NCBIfam" id="TIGR02397">
    <property type="entry name" value="dnaX_nterm"/>
    <property type="match status" value="1"/>
</dbReference>
<dbReference type="PANTHER" id="PTHR11669">
    <property type="entry name" value="REPLICATION FACTOR C / DNA POLYMERASE III GAMMA-TAU SUBUNIT"/>
    <property type="match status" value="1"/>
</dbReference>
<evidence type="ECO:0000313" key="15">
    <source>
        <dbReference type="EMBL" id="CAB4578185.1"/>
    </source>
</evidence>
<dbReference type="EMBL" id="CAEZVV010000094">
    <property type="protein sequence ID" value="CAB4651310.1"/>
    <property type="molecule type" value="Genomic_DNA"/>
</dbReference>
<keyword evidence="8" id="KW-0862">Zinc</keyword>
<accession>A0A6J6ES04</accession>
<dbReference type="PANTHER" id="PTHR11669:SF0">
    <property type="entry name" value="PROTEIN STICHEL-LIKE 2"/>
    <property type="match status" value="1"/>
</dbReference>
<keyword evidence="6" id="KW-0479">Metal-binding</keyword>
<dbReference type="Pfam" id="PF12169">
    <property type="entry name" value="DNA_pol3_gamma3"/>
    <property type="match status" value="1"/>
</dbReference>
<dbReference type="GO" id="GO:0003677">
    <property type="term" value="F:DNA binding"/>
    <property type="evidence" value="ECO:0007669"/>
    <property type="project" value="InterPro"/>
</dbReference>
<dbReference type="PRINTS" id="PR00300">
    <property type="entry name" value="CLPPROTEASEA"/>
</dbReference>
<dbReference type="GO" id="GO:0006261">
    <property type="term" value="P:DNA-templated DNA replication"/>
    <property type="evidence" value="ECO:0007669"/>
    <property type="project" value="TreeGrafter"/>
</dbReference>
<keyword evidence="4" id="KW-0548">Nucleotidyltransferase</keyword>
<evidence type="ECO:0000256" key="7">
    <source>
        <dbReference type="ARBA" id="ARBA00022741"/>
    </source>
</evidence>
<dbReference type="InterPro" id="IPR022754">
    <property type="entry name" value="DNA_pol_III_gamma-3"/>
</dbReference>
<keyword evidence="9" id="KW-0067">ATP-binding</keyword>
<proteinExistence type="inferred from homology"/>
<dbReference type="SMART" id="SM00382">
    <property type="entry name" value="AAA"/>
    <property type="match status" value="1"/>
</dbReference>
<evidence type="ECO:0000256" key="3">
    <source>
        <dbReference type="ARBA" id="ARBA00022679"/>
    </source>
</evidence>
<dbReference type="SUPFAM" id="SSF48019">
    <property type="entry name" value="post-AAA+ oligomerization domain-like"/>
    <property type="match status" value="1"/>
</dbReference>
<gene>
    <name evidence="14" type="ORF">UFOPK1495_00978</name>
    <name evidence="15" type="ORF">UFOPK1711_00965</name>
    <name evidence="16" type="ORF">UFOPK2143_01295</name>
</gene>
<evidence type="ECO:0000256" key="12">
    <source>
        <dbReference type="SAM" id="MobiDB-lite"/>
    </source>
</evidence>
<name>A0A6J6ES04_9ZZZZ</name>
<dbReference type="GO" id="GO:0005524">
    <property type="term" value="F:ATP binding"/>
    <property type="evidence" value="ECO:0007669"/>
    <property type="project" value="UniProtKB-KW"/>
</dbReference>
<sequence>MSYQSLYRRYRPTRFSEVRGQEHLVSALRNAVTEDRLGHAYLFSGPRGTGKTSTARILAKVLNCENPAGGEPCCVCDSCLSIDAGTSFDVHELDAASNNGVDAIRDLISSASLATPGRYKVYILDEVHMLSTAASNALLKTLEEPPSHVIFVLATTDPQKVLPTIRSRTQHFEVHLLSAADLEGLVDHVVADAGLELSPEGRAYVLRVGAGSARDTLSALDRVVAAGGIPDSEDAVDELVEALCERDTGRALIAVEGALSRGRNPRVLGEALIARLRDVFLASVGADLSRLTDTDRARATEQGRRLGAAGATRALESLGEAFVGIQDALDPRIPLEVALVRLTRDDADVSLSSLADRISRLERDGVVAAIDPALASPGPARPTAPPPPVANDDTDEEHADGSAMPAAGSRPADVARQELARRSGAEDGGRPARPATRPAPGRPARPARPGSAPVAPAAPAASTPAAPEPEPEPQPVAEAAPSAPAAAAPAPAPSGGTMPALVDLTRIWSDTLLPALPQRSRARFSGGHWVEVSDGVAVFGLPNEPHATRCEELRPEVESMLSAHFGTTVPIRLVVDGSAPDPSAPRVVATSRRAAADENPVDESIDLDDLTNARGTATAGVDRIAAVFPGASLVDEE</sequence>
<comment type="catalytic activity">
    <reaction evidence="11">
        <text>DNA(n) + a 2'-deoxyribonucleoside 5'-triphosphate = DNA(n+1) + diphosphate</text>
        <dbReference type="Rhea" id="RHEA:22508"/>
        <dbReference type="Rhea" id="RHEA-COMP:17339"/>
        <dbReference type="Rhea" id="RHEA-COMP:17340"/>
        <dbReference type="ChEBI" id="CHEBI:33019"/>
        <dbReference type="ChEBI" id="CHEBI:61560"/>
        <dbReference type="ChEBI" id="CHEBI:173112"/>
        <dbReference type="EC" id="2.7.7.7"/>
    </reaction>
</comment>
<dbReference type="Gene3D" id="1.20.272.10">
    <property type="match status" value="1"/>
</dbReference>
<evidence type="ECO:0000256" key="1">
    <source>
        <dbReference type="ARBA" id="ARBA00006360"/>
    </source>
</evidence>
<protein>
    <recommendedName>
        <fullName evidence="2">DNA-directed DNA polymerase</fullName>
        <ecNumber evidence="2">2.7.7.7</ecNumber>
    </recommendedName>
</protein>
<dbReference type="EMBL" id="CAEZTR010000049">
    <property type="protein sequence ID" value="CAB4578185.1"/>
    <property type="molecule type" value="Genomic_DNA"/>
</dbReference>
<dbReference type="EC" id="2.7.7.7" evidence="2"/>
<keyword evidence="10" id="KW-0239">DNA-directed DNA polymerase</keyword>
<evidence type="ECO:0000256" key="2">
    <source>
        <dbReference type="ARBA" id="ARBA00012417"/>
    </source>
</evidence>
<evidence type="ECO:0000256" key="11">
    <source>
        <dbReference type="ARBA" id="ARBA00049244"/>
    </source>
</evidence>
<feature type="compositionally biased region" description="Low complexity" evidence="12">
    <location>
        <begin position="475"/>
        <end position="494"/>
    </location>
</feature>
<dbReference type="InterPro" id="IPR027417">
    <property type="entry name" value="P-loop_NTPase"/>
</dbReference>
<evidence type="ECO:0000256" key="6">
    <source>
        <dbReference type="ARBA" id="ARBA00022723"/>
    </source>
</evidence>
<dbReference type="InterPro" id="IPR050238">
    <property type="entry name" value="DNA_Rep/Repair_Clamp_Loader"/>
</dbReference>
<dbReference type="EMBL" id="CAEZSU010000095">
    <property type="protein sequence ID" value="CAB4552582.1"/>
    <property type="molecule type" value="Genomic_DNA"/>
</dbReference>
<feature type="domain" description="AAA+ ATPase" evidence="13">
    <location>
        <begin position="37"/>
        <end position="177"/>
    </location>
</feature>
<dbReference type="SUPFAM" id="SSF52540">
    <property type="entry name" value="P-loop containing nucleoside triphosphate hydrolases"/>
    <property type="match status" value="1"/>
</dbReference>
<feature type="compositionally biased region" description="Low complexity" evidence="12">
    <location>
        <begin position="431"/>
        <end position="465"/>
    </location>
</feature>
<keyword evidence="7" id="KW-0547">Nucleotide-binding</keyword>
<comment type="similarity">
    <text evidence="1">Belongs to the DnaX/STICHEL family.</text>
</comment>
<evidence type="ECO:0000256" key="5">
    <source>
        <dbReference type="ARBA" id="ARBA00022705"/>
    </source>
</evidence>
<feature type="region of interest" description="Disordered" evidence="12">
    <location>
        <begin position="370"/>
        <end position="494"/>
    </location>
</feature>
<dbReference type="GO" id="GO:0046872">
    <property type="term" value="F:metal ion binding"/>
    <property type="evidence" value="ECO:0007669"/>
    <property type="project" value="UniProtKB-KW"/>
</dbReference>
<reference evidence="15" key="1">
    <citation type="submission" date="2020-05" db="EMBL/GenBank/DDBJ databases">
        <authorList>
            <person name="Chiriac C."/>
            <person name="Salcher M."/>
            <person name="Ghai R."/>
            <person name="Kavagutti S V."/>
        </authorList>
    </citation>
    <scope>NUCLEOTIDE SEQUENCE</scope>
</reference>
<dbReference type="GO" id="GO:0003887">
    <property type="term" value="F:DNA-directed DNA polymerase activity"/>
    <property type="evidence" value="ECO:0007669"/>
    <property type="project" value="UniProtKB-KW"/>
</dbReference>
<keyword evidence="3" id="KW-0808">Transferase</keyword>